<protein>
    <submittedName>
        <fullName evidence="2">Toluene tolerance protein</fullName>
    </submittedName>
</protein>
<name>A0A7U6JG49_9GAMM</name>
<organism evidence="2 3">
    <name type="scientific">Thiolapillus brandeum</name>
    <dbReference type="NCBI Taxonomy" id="1076588"/>
    <lineage>
        <taxon>Bacteria</taxon>
        <taxon>Pseudomonadati</taxon>
        <taxon>Pseudomonadota</taxon>
        <taxon>Gammaproteobacteria</taxon>
        <taxon>Chromatiales</taxon>
        <taxon>Sedimenticolaceae</taxon>
        <taxon>Thiolapillus</taxon>
    </lineage>
</organism>
<dbReference type="InterPro" id="IPR008869">
    <property type="entry name" value="MlaC/ttg2D"/>
</dbReference>
<dbReference type="Proteomes" id="UP000031631">
    <property type="component" value="Chromosome"/>
</dbReference>
<dbReference type="Gene3D" id="3.10.450.50">
    <property type="match status" value="1"/>
</dbReference>
<feature type="chain" id="PRO_5031061215" evidence="1">
    <location>
        <begin position="21"/>
        <end position="205"/>
    </location>
</feature>
<dbReference type="AlphaFoldDB" id="A0A7U6JG49"/>
<dbReference type="PANTHER" id="PTHR36573">
    <property type="entry name" value="INTERMEMBRANE PHOSPHOLIPID TRANSPORT SYSTEM BINDING PROTEIN MLAC"/>
    <property type="match status" value="1"/>
</dbReference>
<keyword evidence="1" id="KW-0732">Signal</keyword>
<dbReference type="KEGG" id="tbn:TBH_C0444"/>
<gene>
    <name evidence="2" type="ORF">TBH_C0444</name>
</gene>
<evidence type="ECO:0000313" key="3">
    <source>
        <dbReference type="Proteomes" id="UP000031631"/>
    </source>
</evidence>
<proteinExistence type="predicted"/>
<dbReference type="EMBL" id="AP012273">
    <property type="protein sequence ID" value="BAO43389.1"/>
    <property type="molecule type" value="Genomic_DNA"/>
</dbReference>
<dbReference type="PANTHER" id="PTHR36573:SF1">
    <property type="entry name" value="INTERMEMBRANE PHOSPHOLIPID TRANSPORT SYSTEM BINDING PROTEIN MLAC"/>
    <property type="match status" value="1"/>
</dbReference>
<evidence type="ECO:0000256" key="1">
    <source>
        <dbReference type="SAM" id="SignalP"/>
    </source>
</evidence>
<dbReference type="RefSeq" id="WP_041065017.1">
    <property type="nucleotide sequence ID" value="NZ_AP012273.1"/>
</dbReference>
<dbReference type="Gene3D" id="1.10.10.640">
    <property type="entry name" value="phospholipid-binding protein"/>
    <property type="match status" value="1"/>
</dbReference>
<keyword evidence="3" id="KW-1185">Reference proteome</keyword>
<dbReference type="OrthoDB" id="9787053at2"/>
<reference evidence="2 3" key="1">
    <citation type="journal article" date="2014" name="PLoS ONE">
        <title>Physiological and genomic features of a novel sulfur-oxidizing gammaproteobacterium belonging to a previously uncultivated symbiotic lineage isolated from a hydrothermal vent.</title>
        <authorList>
            <person name="Nunoura T."/>
            <person name="Takaki Y."/>
            <person name="Kazama H."/>
            <person name="Kakuta J."/>
            <person name="Shimamura S."/>
            <person name="Makita H."/>
            <person name="Hirai M."/>
            <person name="Miyazaki M."/>
            <person name="Takai K."/>
        </authorList>
    </citation>
    <scope>NUCLEOTIDE SEQUENCE [LARGE SCALE GENOMIC DNA]</scope>
    <source>
        <strain evidence="2 3">Hiromi1</strain>
    </source>
</reference>
<evidence type="ECO:0000313" key="2">
    <source>
        <dbReference type="EMBL" id="BAO43389.1"/>
    </source>
</evidence>
<sequence length="205" mass="23503">MRYARMLMVVLLLAAGISTAADSEPEPVKLIRSTADYVLQQIRKRKPELEKDSSGIYALVQEKILPHFDFRIMSRGALGRYWRRATEAQKQRIAREFQELLVRTYATTLLNYSDQQVEYLPFRGKPDDRRVTVATRVHSQDGPPVPINYRLYRTSDGRWKIYDVVVDGVSLVSNYRSSFAAEVKKGGIEGLISSLARHNRKQRGA</sequence>
<feature type="signal peptide" evidence="1">
    <location>
        <begin position="1"/>
        <end position="20"/>
    </location>
</feature>
<accession>A0A7U6JG49</accession>
<dbReference type="PIRSF" id="PIRSF004649">
    <property type="entry name" value="MlaC"/>
    <property type="match status" value="1"/>
</dbReference>
<dbReference type="Pfam" id="PF05494">
    <property type="entry name" value="MlaC"/>
    <property type="match status" value="1"/>
</dbReference>